<gene>
    <name evidence="11" type="primary">Cnn2</name>
    <name evidence="11" type="ORF">TODMEX_R05004</name>
</gene>
<keyword evidence="2" id="KW-0597">Phosphoprotein</keyword>
<keyword evidence="5" id="KW-0007">Acetylation</keyword>
<evidence type="ECO:0000256" key="3">
    <source>
        <dbReference type="ARBA" id="ARBA00022737"/>
    </source>
</evidence>
<dbReference type="InterPro" id="IPR001997">
    <property type="entry name" value="Calponin/LIMCH1"/>
</dbReference>
<dbReference type="AlphaFoldDB" id="A0A851D5X2"/>
<feature type="domain" description="Calponin-homology (CH)" evidence="10">
    <location>
        <begin position="7"/>
        <end position="111"/>
    </location>
</feature>
<dbReference type="PROSITE" id="PS50021">
    <property type="entry name" value="CH"/>
    <property type="match status" value="1"/>
</dbReference>
<dbReference type="Proteomes" id="UP000660247">
    <property type="component" value="Unassembled WGS sequence"/>
</dbReference>
<evidence type="ECO:0000256" key="6">
    <source>
        <dbReference type="ARBA" id="ARBA00023203"/>
    </source>
</evidence>
<dbReference type="PROSITE" id="PS51122">
    <property type="entry name" value="CALPONIN_2"/>
    <property type="match status" value="2"/>
</dbReference>
<feature type="region of interest" description="Disordered" evidence="9">
    <location>
        <begin position="191"/>
        <end position="213"/>
    </location>
</feature>
<evidence type="ECO:0000256" key="9">
    <source>
        <dbReference type="SAM" id="MobiDB-lite"/>
    </source>
</evidence>
<dbReference type="SUPFAM" id="SSF47576">
    <property type="entry name" value="Calponin-homology domain, CH-domain"/>
    <property type="match status" value="1"/>
</dbReference>
<reference evidence="11" key="1">
    <citation type="submission" date="2019-10" db="EMBL/GenBank/DDBJ databases">
        <title>Bird 10,000 Genomes (B10K) Project - Family phase.</title>
        <authorList>
            <person name="Zhang G."/>
        </authorList>
    </citation>
    <scope>NUCLEOTIDE SEQUENCE</scope>
    <source>
        <strain evidence="11">B10K-DU-002-69</strain>
        <tissue evidence="11">Muscle</tissue>
    </source>
</reference>
<dbReference type="OrthoDB" id="21595at2759"/>
<feature type="non-terminal residue" evidence="11">
    <location>
        <position position="310"/>
    </location>
</feature>
<dbReference type="Gene3D" id="1.10.418.10">
    <property type="entry name" value="Calponin-like domain"/>
    <property type="match status" value="1"/>
</dbReference>
<evidence type="ECO:0000313" key="11">
    <source>
        <dbReference type="EMBL" id="NWI64028.1"/>
    </source>
</evidence>
<dbReference type="PRINTS" id="PR00888">
    <property type="entry name" value="SM22CALPONIN"/>
</dbReference>
<keyword evidence="12" id="KW-1185">Reference proteome</keyword>
<evidence type="ECO:0000256" key="2">
    <source>
        <dbReference type="ARBA" id="ARBA00022553"/>
    </source>
</evidence>
<dbReference type="Pfam" id="PF00402">
    <property type="entry name" value="Calponin"/>
    <property type="match status" value="3"/>
</dbReference>
<keyword evidence="3" id="KW-0677">Repeat</keyword>
<organism evidence="11 12">
    <name type="scientific">Todus mexicanus</name>
    <name type="common">Puerto Rican tody</name>
    <dbReference type="NCBI Taxonomy" id="135184"/>
    <lineage>
        <taxon>Eukaryota</taxon>
        <taxon>Metazoa</taxon>
        <taxon>Chordata</taxon>
        <taxon>Craniata</taxon>
        <taxon>Vertebrata</taxon>
        <taxon>Euteleostomi</taxon>
        <taxon>Archelosauria</taxon>
        <taxon>Archosauria</taxon>
        <taxon>Dinosauria</taxon>
        <taxon>Saurischia</taxon>
        <taxon>Theropoda</taxon>
        <taxon>Coelurosauria</taxon>
        <taxon>Aves</taxon>
        <taxon>Neognathae</taxon>
        <taxon>Neoaves</taxon>
        <taxon>Telluraves</taxon>
        <taxon>Coraciimorphae</taxon>
        <taxon>Coraciiformes</taxon>
        <taxon>Todidae</taxon>
        <taxon>Todus</taxon>
    </lineage>
</organism>
<dbReference type="InterPro" id="IPR003096">
    <property type="entry name" value="SM22_calponin"/>
</dbReference>
<feature type="non-terminal residue" evidence="11">
    <location>
        <position position="1"/>
    </location>
</feature>
<dbReference type="GO" id="GO:0005516">
    <property type="term" value="F:calmodulin binding"/>
    <property type="evidence" value="ECO:0007669"/>
    <property type="project" value="UniProtKB-KW"/>
</dbReference>
<evidence type="ECO:0000256" key="8">
    <source>
        <dbReference type="RuleBase" id="RU361224"/>
    </source>
</evidence>
<dbReference type="InterPro" id="IPR036872">
    <property type="entry name" value="CH_dom_sf"/>
</dbReference>
<evidence type="ECO:0000259" key="10">
    <source>
        <dbReference type="PROSITE" id="PS50021"/>
    </source>
</evidence>
<dbReference type="PROSITE" id="PS01052">
    <property type="entry name" value="CALPONIN_1"/>
    <property type="match status" value="2"/>
</dbReference>
<evidence type="ECO:0000256" key="4">
    <source>
        <dbReference type="ARBA" id="ARBA00022860"/>
    </source>
</evidence>
<dbReference type="GO" id="GO:0031032">
    <property type="term" value="P:actomyosin structure organization"/>
    <property type="evidence" value="ECO:0007669"/>
    <property type="project" value="InterPro"/>
</dbReference>
<dbReference type="PANTHER" id="PTHR47385">
    <property type="entry name" value="CALPONIN"/>
    <property type="match status" value="1"/>
</dbReference>
<proteinExistence type="inferred from homology"/>
<dbReference type="EMBL" id="WEIS01022866">
    <property type="protein sequence ID" value="NWI64028.1"/>
    <property type="molecule type" value="Genomic_DNA"/>
</dbReference>
<keyword evidence="4 8" id="KW-0112">Calmodulin-binding</keyword>
<evidence type="ECO:0000256" key="5">
    <source>
        <dbReference type="ARBA" id="ARBA00022990"/>
    </source>
</evidence>
<dbReference type="GO" id="GO:0015629">
    <property type="term" value="C:actin cytoskeleton"/>
    <property type="evidence" value="ECO:0007669"/>
    <property type="project" value="TreeGrafter"/>
</dbReference>
<name>A0A851D5X2_TODME</name>
<sequence>LAQKYDPQKEVELRTWIENVTGQQIGPDFQKGLKDGVILCELMNKLQPNSVRKINRSAQNWHQLENLSNFIKAMATYGIKPVDLFEANDLFESGNLTQVQVSLLALAGMAKTKGQQSGVDIGVKYSEKQQRNFDEAKMKAGQCVIGLQMGTNKCASQSGMTAYGTRRHLYDPKNQILPPMDHSTISLQMGTNKCASQVSPRRRAGEGRGGDTAAEPCSVLSFQVGMTAPGTRRHIYDAKTGTEKCDNSSMSLQMGSNQGANQSGQVFGLGRQIYDPKYCPQGGQGEVANAACDQSGDPPGYHYYREEEES</sequence>
<evidence type="ECO:0000256" key="1">
    <source>
        <dbReference type="ARBA" id="ARBA00009631"/>
    </source>
</evidence>
<dbReference type="PANTHER" id="PTHR47385:SF7">
    <property type="entry name" value="CALPONIN-2"/>
    <property type="match status" value="1"/>
</dbReference>
<dbReference type="GO" id="GO:0051015">
    <property type="term" value="F:actin filament binding"/>
    <property type="evidence" value="ECO:0007669"/>
    <property type="project" value="TreeGrafter"/>
</dbReference>
<evidence type="ECO:0000313" key="12">
    <source>
        <dbReference type="Proteomes" id="UP000660247"/>
    </source>
</evidence>
<comment type="caution">
    <text evidence="11">The sequence shown here is derived from an EMBL/GenBank/DDBJ whole genome shotgun (WGS) entry which is preliminary data.</text>
</comment>
<comment type="similarity">
    <text evidence="1 8">Belongs to the calponin family.</text>
</comment>
<dbReference type="InterPro" id="IPR001715">
    <property type="entry name" value="CH_dom"/>
</dbReference>
<dbReference type="InterPro" id="IPR050606">
    <property type="entry name" value="Calponin-like"/>
</dbReference>
<dbReference type="GO" id="GO:0005925">
    <property type="term" value="C:focal adhesion"/>
    <property type="evidence" value="ECO:0007669"/>
    <property type="project" value="TreeGrafter"/>
</dbReference>
<keyword evidence="6 8" id="KW-0009">Actin-binding</keyword>
<protein>
    <recommendedName>
        <fullName evidence="8">Calponin</fullName>
    </recommendedName>
</protein>
<dbReference type="InterPro" id="IPR000557">
    <property type="entry name" value="Calponin_repeat"/>
</dbReference>
<comment type="function">
    <text evidence="7 8">Thin filament-associated protein that is implicated in the regulation and modulation of smooth muscle contraction. It is capable of binding to actin, calmodulin and tropomyosin. The interaction of calponin with actin inhibits the actomyosin Mg-ATPase activity.</text>
</comment>
<dbReference type="CDD" id="cd21283">
    <property type="entry name" value="CH_CNN2"/>
    <property type="match status" value="1"/>
</dbReference>
<dbReference type="GO" id="GO:0007015">
    <property type="term" value="P:actin filament organization"/>
    <property type="evidence" value="ECO:0007669"/>
    <property type="project" value="TreeGrafter"/>
</dbReference>
<feature type="region of interest" description="Disordered" evidence="9">
    <location>
        <begin position="289"/>
        <end position="310"/>
    </location>
</feature>
<dbReference type="SMART" id="SM00033">
    <property type="entry name" value="CH"/>
    <property type="match status" value="1"/>
</dbReference>
<dbReference type="Pfam" id="PF00307">
    <property type="entry name" value="CH"/>
    <property type="match status" value="1"/>
</dbReference>
<accession>A0A851D5X2</accession>
<evidence type="ECO:0000256" key="7">
    <source>
        <dbReference type="ARBA" id="ARBA00025109"/>
    </source>
</evidence>
<dbReference type="PRINTS" id="PR00889">
    <property type="entry name" value="CALPONIN"/>
</dbReference>